<comment type="caution">
    <text evidence="1">The sequence shown here is derived from an EMBL/GenBank/DDBJ whole genome shotgun (WGS) entry which is preliminary data.</text>
</comment>
<organism evidence="1 2">
    <name type="scientific">Stenomitos frigidus AS-A4</name>
    <dbReference type="NCBI Taxonomy" id="2933935"/>
    <lineage>
        <taxon>Bacteria</taxon>
        <taxon>Bacillati</taxon>
        <taxon>Cyanobacteriota</taxon>
        <taxon>Cyanophyceae</taxon>
        <taxon>Leptolyngbyales</taxon>
        <taxon>Leptolyngbyaceae</taxon>
        <taxon>Stenomitos</taxon>
    </lineage>
</organism>
<dbReference type="EMBL" id="JAMPLM010000017">
    <property type="protein sequence ID" value="MEP1060305.1"/>
    <property type="molecule type" value="Genomic_DNA"/>
</dbReference>
<dbReference type="RefSeq" id="WP_190446194.1">
    <property type="nucleotide sequence ID" value="NZ_JAMPLM010000017.1"/>
</dbReference>
<evidence type="ECO:0000313" key="2">
    <source>
        <dbReference type="Proteomes" id="UP001476950"/>
    </source>
</evidence>
<dbReference type="Proteomes" id="UP001476950">
    <property type="component" value="Unassembled WGS sequence"/>
</dbReference>
<evidence type="ECO:0000313" key="1">
    <source>
        <dbReference type="EMBL" id="MEP1060305.1"/>
    </source>
</evidence>
<name>A0ABV0KMA4_9CYAN</name>
<protein>
    <submittedName>
        <fullName evidence="1">Uncharacterized protein</fullName>
    </submittedName>
</protein>
<keyword evidence="2" id="KW-1185">Reference proteome</keyword>
<gene>
    <name evidence="1" type="ORF">NDI38_17855</name>
</gene>
<sequence>MTYQHQLTPWVVHKLLPNLKHLTITRFRRRPDAEAYLKVLNQSQPYAQFTITFDSGESNFAAQAES</sequence>
<reference evidence="1 2" key="1">
    <citation type="submission" date="2022-04" db="EMBL/GenBank/DDBJ databases">
        <title>Positive selection, recombination, and allopatry shape intraspecific diversity of widespread and dominant cyanobacteria.</title>
        <authorList>
            <person name="Wei J."/>
            <person name="Shu W."/>
            <person name="Hu C."/>
        </authorList>
    </citation>
    <scope>NUCLEOTIDE SEQUENCE [LARGE SCALE GENOMIC DNA]</scope>
    <source>
        <strain evidence="1 2">AS-A4</strain>
    </source>
</reference>
<proteinExistence type="predicted"/>
<accession>A0ABV0KMA4</accession>